<organism evidence="1 2">
    <name type="scientific">Nostoc flagelliforme CCNUN1</name>
    <dbReference type="NCBI Taxonomy" id="2038116"/>
    <lineage>
        <taxon>Bacteria</taxon>
        <taxon>Bacillati</taxon>
        <taxon>Cyanobacteriota</taxon>
        <taxon>Cyanophyceae</taxon>
        <taxon>Nostocales</taxon>
        <taxon>Nostocaceae</taxon>
        <taxon>Nostoc</taxon>
    </lineage>
</organism>
<evidence type="ECO:0000313" key="2">
    <source>
        <dbReference type="Proteomes" id="UP000232003"/>
    </source>
</evidence>
<dbReference type="KEGG" id="nfl:COO91_07643"/>
<evidence type="ECO:0000313" key="1">
    <source>
        <dbReference type="EMBL" id="AUB41593.1"/>
    </source>
</evidence>
<reference evidence="1 2" key="1">
    <citation type="submission" date="2017-11" db="EMBL/GenBank/DDBJ databases">
        <title>Complete genome of a free-living desiccation-tolerant cyanobacterium and its photosynthetic adaptation to extreme terrestrial habitat.</title>
        <authorList>
            <person name="Shang J."/>
        </authorList>
    </citation>
    <scope>NUCLEOTIDE SEQUENCE [LARGE SCALE GENOMIC DNA]</scope>
    <source>
        <strain evidence="1 2">CCNUN1</strain>
    </source>
</reference>
<sequence length="45" mass="5213">MNYFNLLLMRSMEIHLFGLLTQSINQNSSSAYNSECRDQNSELQA</sequence>
<accession>A0A2K8T1U9</accession>
<name>A0A2K8T1U9_9NOSO</name>
<dbReference type="EMBL" id="CP024785">
    <property type="protein sequence ID" value="AUB41593.1"/>
    <property type="molecule type" value="Genomic_DNA"/>
</dbReference>
<dbReference type="AlphaFoldDB" id="A0A2K8T1U9"/>
<dbReference type="Proteomes" id="UP000232003">
    <property type="component" value="Chromosome"/>
</dbReference>
<proteinExistence type="predicted"/>
<gene>
    <name evidence="1" type="ORF">COO91_07643</name>
</gene>
<protein>
    <submittedName>
        <fullName evidence="1">Uncharacterized protein</fullName>
    </submittedName>
</protein>
<keyword evidence="2" id="KW-1185">Reference proteome</keyword>